<dbReference type="AlphaFoldDB" id="A0AB33IUG3"/>
<dbReference type="PANTHER" id="PTHR33307">
    <property type="entry name" value="ALPHA-RHAMNOSIDASE (EUROFUNG)"/>
    <property type="match status" value="1"/>
</dbReference>
<dbReference type="PANTHER" id="PTHR33307:SF6">
    <property type="entry name" value="ALPHA-RHAMNOSIDASE (EUROFUNG)-RELATED"/>
    <property type="match status" value="1"/>
</dbReference>
<dbReference type="EMBL" id="AP035785">
    <property type="protein sequence ID" value="BFO71648.1"/>
    <property type="molecule type" value="Genomic_DNA"/>
</dbReference>
<proteinExistence type="predicted"/>
<evidence type="ECO:0000313" key="1">
    <source>
        <dbReference type="EMBL" id="BFO71648.1"/>
    </source>
</evidence>
<organism evidence="1">
    <name type="scientific">Prevotella sp. GTC17253</name>
    <dbReference type="NCBI Taxonomy" id="3236793"/>
    <lineage>
        <taxon>Bacteria</taxon>
        <taxon>Pseudomonadati</taxon>
        <taxon>Bacteroidota</taxon>
        <taxon>Bacteroidia</taxon>
        <taxon>Bacteroidales</taxon>
        <taxon>Prevotellaceae</taxon>
        <taxon>Prevotella</taxon>
    </lineage>
</organism>
<protein>
    <recommendedName>
        <fullName evidence="2">Bacterial alpha-L-rhamnosidase N-terminal domain-containing protein</fullName>
    </recommendedName>
</protein>
<gene>
    <name evidence="1" type="ORF">GTC17253_16140</name>
</gene>
<reference evidence="1" key="1">
    <citation type="submission" date="2024-07" db="EMBL/GenBank/DDBJ databases">
        <title>Complete genome sequence of Prevotella sp. YM-2024 GTC17253.</title>
        <authorList>
            <person name="Hayashi M."/>
            <person name="Muto Y."/>
            <person name="Tanaka K."/>
            <person name="Niwa H."/>
        </authorList>
    </citation>
    <scope>NUCLEOTIDE SEQUENCE</scope>
    <source>
        <strain evidence="1">GTC17253</strain>
    </source>
</reference>
<accession>A0AB33IUG3</accession>
<dbReference type="InterPro" id="IPR016007">
    <property type="entry name" value="Alpha_rhamnosid"/>
</dbReference>
<dbReference type="Gene3D" id="2.60.120.260">
    <property type="entry name" value="Galactose-binding domain-like"/>
    <property type="match status" value="1"/>
</dbReference>
<name>A0AB33IUG3_9BACT</name>
<sequence>MLFSLLTVSAQDFGMQWMSALQADSTQLMWFRHTYRLHERPTQATISIATTGYFRLYINGYDVSTAYRLPYREGGKAGSIGHIFDVTRFLQAQDNIVTVCCSPLNYGTARAQLALLFYGKWADGQRFCYDGSEGWLCRPTAFSLLPDGRQVQDGTSEEYTYPTTDESLACWYPANRIPAPSNQPILWQQSFYQEEAIAEEIRPLYFNAEGDSVYYEFGTGFQGYVRITLRDATPGERIYVDGSQYICSGQMDEQIFRRLHATDCRLVCISGDASFRRSQIQKVEGIAIKSRWHKCWND</sequence>
<evidence type="ECO:0008006" key="2">
    <source>
        <dbReference type="Google" id="ProtNLM"/>
    </source>
</evidence>